<dbReference type="InterPro" id="IPR011174">
    <property type="entry name" value="ERM"/>
</dbReference>
<gene>
    <name evidence="1" type="ORF">PACLA_8A089107</name>
</gene>
<dbReference type="Gene3D" id="1.20.5.450">
    <property type="match status" value="1"/>
</dbReference>
<reference evidence="1" key="1">
    <citation type="submission" date="2020-04" db="EMBL/GenBank/DDBJ databases">
        <authorList>
            <person name="Alioto T."/>
            <person name="Alioto T."/>
            <person name="Gomez Garrido J."/>
        </authorList>
    </citation>
    <scope>NUCLEOTIDE SEQUENCE</scope>
    <source>
        <strain evidence="1">A484AB</strain>
    </source>
</reference>
<organism evidence="1 2">
    <name type="scientific">Paramuricea clavata</name>
    <name type="common">Red gorgonian</name>
    <name type="synonym">Violescent sea-whip</name>
    <dbReference type="NCBI Taxonomy" id="317549"/>
    <lineage>
        <taxon>Eukaryota</taxon>
        <taxon>Metazoa</taxon>
        <taxon>Cnidaria</taxon>
        <taxon>Anthozoa</taxon>
        <taxon>Octocorallia</taxon>
        <taxon>Malacalcyonacea</taxon>
        <taxon>Plexauridae</taxon>
        <taxon>Paramuricea</taxon>
    </lineage>
</organism>
<dbReference type="GO" id="GO:0003779">
    <property type="term" value="F:actin binding"/>
    <property type="evidence" value="ECO:0007669"/>
    <property type="project" value="InterPro"/>
</dbReference>
<name>A0A6S7K1Z4_PARCT</name>
<proteinExistence type="predicted"/>
<dbReference type="EMBL" id="CACRXK020022182">
    <property type="protein sequence ID" value="CAB4036574.1"/>
    <property type="molecule type" value="Genomic_DNA"/>
</dbReference>
<comment type="caution">
    <text evidence="1">The sequence shown here is derived from an EMBL/GenBank/DDBJ whole genome shotgun (WGS) entry which is preliminary data.</text>
</comment>
<evidence type="ECO:0000313" key="2">
    <source>
        <dbReference type="Proteomes" id="UP001152795"/>
    </source>
</evidence>
<protein>
    <submittedName>
        <fullName evidence="1">Uncharacterized protein</fullName>
    </submittedName>
</protein>
<dbReference type="Proteomes" id="UP001152795">
    <property type="component" value="Unassembled WGS sequence"/>
</dbReference>
<accession>A0A6S7K1Z4</accession>
<dbReference type="AlphaFoldDB" id="A0A6S7K1Z4"/>
<sequence length="134" mass="16165">MGNHELYMRRRRPDPVEILQMKAEAKHARNLKREERLTLVRERGERQKAEEINKQLAEKAKSLEMSARETAEALEREKNNNLELERQRLSAEEENARQKERSRQIEREKNMITRELSQKENENEYLVCFANFLK</sequence>
<keyword evidence="2" id="KW-1185">Reference proteome</keyword>
<feature type="non-terminal residue" evidence="1">
    <location>
        <position position="1"/>
    </location>
</feature>
<dbReference type="PANTHER" id="PTHR23281">
    <property type="entry name" value="MERLIN/MOESIN/EZRIN/RADIXIN"/>
    <property type="match status" value="1"/>
</dbReference>
<evidence type="ECO:0000313" key="1">
    <source>
        <dbReference type="EMBL" id="CAB4036574.1"/>
    </source>
</evidence>